<feature type="domain" description="Endonuclease GajA/Old nuclease/RecF-like AAA" evidence="1">
    <location>
        <begin position="5"/>
        <end position="318"/>
    </location>
</feature>
<dbReference type="InterPro" id="IPR034139">
    <property type="entry name" value="TOPRIM_OLD"/>
</dbReference>
<evidence type="ECO:0000313" key="4">
    <source>
        <dbReference type="Proteomes" id="UP000003807"/>
    </source>
</evidence>
<accession>E1L030</accession>
<gene>
    <name evidence="3" type="ORF">HMPREF9289_1019</name>
</gene>
<evidence type="ECO:0000313" key="3">
    <source>
        <dbReference type="EMBL" id="EFL53330.1"/>
    </source>
</evidence>
<protein>
    <submittedName>
        <fullName evidence="3">Uncharacterized protein</fullName>
    </submittedName>
</protein>
<dbReference type="CDD" id="cd01026">
    <property type="entry name" value="TOPRIM_OLD"/>
    <property type="match status" value="1"/>
</dbReference>
<dbReference type="Pfam" id="PF20469">
    <property type="entry name" value="OLD-like_TOPRIM"/>
    <property type="match status" value="1"/>
</dbReference>
<sequence length="518" mass="60486">MTITIEKIRLINFKRFKDYTICPNGRLNILVGDNEVGKSSVLEAIELVSSGNVRRVENIGLDKLMNVESILCFNKNRKYENLPEMIIELFLKGKFDHTMNGRNNSLGVISDGIRLVCSPNDDYRNEINEFLKEETLVFPFEYYKIRFSTFSDETYSGYKKKLKTVLINSSNVDSEYATNNFIEKMYQRYTEENELERIEHRSKFRQMKFKFCEENLKLLNSRVPSDKKYKFALQNNYSKIFSNELMIYEDSIALNNRGTGEQVLIKTDFALEKAGENIDVILFEEPENHLSHTNLKKLISNIENKQTGQIFVTTHSSLISTGLDLFNLIILSHKKNDVPLYLKTLNKDTSNYFLKAPPAGILEFILSSKVILVEGPSEYILFDRFYKDITGRHLNEDRIYVLAIRGLSFKRYLDIAKITGSRVAVITDNDSDYEQKCIKKYENYNYDNIEIFFENDNDKPTFEYYIYDKNRSLCETKFGVNALDHMLKNKTNSALMLAESENITTPKYIERAINWIRK</sequence>
<dbReference type="OrthoDB" id="9810873at2"/>
<feature type="domain" description="OLD protein-like TOPRIM" evidence="2">
    <location>
        <begin position="366"/>
        <end position="430"/>
    </location>
</feature>
<dbReference type="InterPro" id="IPR027417">
    <property type="entry name" value="P-loop_NTPase"/>
</dbReference>
<organism evidence="3 4">
    <name type="scientific">Finegoldia magna BVS033A4</name>
    <dbReference type="NCBI Taxonomy" id="866773"/>
    <lineage>
        <taxon>Bacteria</taxon>
        <taxon>Bacillati</taxon>
        <taxon>Bacillota</taxon>
        <taxon>Tissierellia</taxon>
        <taxon>Tissierellales</taxon>
        <taxon>Peptoniphilaceae</taxon>
        <taxon>Finegoldia</taxon>
    </lineage>
</organism>
<dbReference type="AlphaFoldDB" id="E1L030"/>
<evidence type="ECO:0000259" key="2">
    <source>
        <dbReference type="Pfam" id="PF20469"/>
    </source>
</evidence>
<dbReference type="PANTHER" id="PTHR43581:SF4">
    <property type="entry name" value="ATP_GTP PHOSPHATASE"/>
    <property type="match status" value="1"/>
</dbReference>
<dbReference type="EMBL" id="AEDP01000049">
    <property type="protein sequence ID" value="EFL53330.1"/>
    <property type="molecule type" value="Genomic_DNA"/>
</dbReference>
<dbReference type="InterPro" id="IPR051396">
    <property type="entry name" value="Bact_Antivir_Def_Nuclease"/>
</dbReference>
<dbReference type="PANTHER" id="PTHR43581">
    <property type="entry name" value="ATP/GTP PHOSPHATASE"/>
    <property type="match status" value="1"/>
</dbReference>
<dbReference type="RefSeq" id="WP_002840513.1">
    <property type="nucleotide sequence ID" value="NZ_AEDP01000049.1"/>
</dbReference>
<proteinExistence type="predicted"/>
<dbReference type="InterPro" id="IPR041685">
    <property type="entry name" value="AAA_GajA/Old/RecF-like"/>
</dbReference>
<dbReference type="Proteomes" id="UP000003807">
    <property type="component" value="Unassembled WGS sequence"/>
</dbReference>
<dbReference type="Gene3D" id="3.40.50.300">
    <property type="entry name" value="P-loop containing nucleotide triphosphate hydrolases"/>
    <property type="match status" value="1"/>
</dbReference>
<dbReference type="Pfam" id="PF13175">
    <property type="entry name" value="AAA_15"/>
    <property type="match status" value="1"/>
</dbReference>
<comment type="caution">
    <text evidence="3">The sequence shown here is derived from an EMBL/GenBank/DDBJ whole genome shotgun (WGS) entry which is preliminary data.</text>
</comment>
<reference evidence="3 4" key="1">
    <citation type="submission" date="2010-08" db="EMBL/GenBank/DDBJ databases">
        <authorList>
            <person name="Durkin A.S."/>
            <person name="Madupu R."/>
            <person name="Torralba M."/>
            <person name="Gillis M."/>
            <person name="Methe B."/>
            <person name="Sutton G."/>
            <person name="Nelson K.E."/>
        </authorList>
    </citation>
    <scope>NUCLEOTIDE SEQUENCE [LARGE SCALE GENOMIC DNA]</scope>
    <source>
        <strain evidence="3 4">BVS033A4</strain>
    </source>
</reference>
<dbReference type="SUPFAM" id="SSF52540">
    <property type="entry name" value="P-loop containing nucleoside triphosphate hydrolases"/>
    <property type="match status" value="1"/>
</dbReference>
<evidence type="ECO:0000259" key="1">
    <source>
        <dbReference type="Pfam" id="PF13175"/>
    </source>
</evidence>
<name>E1L030_FINMA</name>